<dbReference type="GO" id="GO:0016020">
    <property type="term" value="C:membrane"/>
    <property type="evidence" value="ECO:0007669"/>
    <property type="project" value="TreeGrafter"/>
</dbReference>
<reference evidence="2 3" key="1">
    <citation type="submission" date="2020-04" db="EMBL/GenBank/DDBJ databases">
        <title>Rhodospirillaceae bacterium KN72 isolated from deep sea.</title>
        <authorList>
            <person name="Zhang D.-C."/>
        </authorList>
    </citation>
    <scope>NUCLEOTIDE SEQUENCE [LARGE SCALE GENOMIC DNA]</scope>
    <source>
        <strain evidence="2 3">KN72</strain>
    </source>
</reference>
<gene>
    <name evidence="2" type="ORF">HH303_04340</name>
</gene>
<dbReference type="AlphaFoldDB" id="A0A7Y0DY39"/>
<dbReference type="InterPro" id="IPR029058">
    <property type="entry name" value="AB_hydrolase_fold"/>
</dbReference>
<comment type="caution">
    <text evidence="2">The sequence shown here is derived from an EMBL/GenBank/DDBJ whole genome shotgun (WGS) entry which is preliminary data.</text>
</comment>
<sequence length="259" mass="27027">MADTRLGGMVMEVSGEGPTVVLIHGLGGDSNTFETIMPMLDGYRVIRFDLPGAGRSPLKPGRPGIAALAAAVRDGMRAVGANRAYLVGHSMGTVVCQYLAADHPEMVCGMTLLGPILEPPPAARQGLKDRAAAARKDGMAGIADAVSTGSVSEACRQANPVVKAFVRESLMRQSPEGYAAHCEALSDAIAVDHTAIACPTLLVAGEKDPVAPVAMAETLKSRIVAAELEIIPGIAHWMTMEAPSRTGELLRKHLEKTAA</sequence>
<evidence type="ECO:0000313" key="3">
    <source>
        <dbReference type="Proteomes" id="UP000539372"/>
    </source>
</evidence>
<dbReference type="RefSeq" id="WP_169623955.1">
    <property type="nucleotide sequence ID" value="NZ_JABBNT010000001.1"/>
</dbReference>
<dbReference type="GO" id="GO:0046464">
    <property type="term" value="P:acylglycerol catabolic process"/>
    <property type="evidence" value="ECO:0007669"/>
    <property type="project" value="TreeGrafter"/>
</dbReference>
<dbReference type="InterPro" id="IPR000073">
    <property type="entry name" value="AB_hydrolase_1"/>
</dbReference>
<dbReference type="Pfam" id="PF00561">
    <property type="entry name" value="Abhydrolase_1"/>
    <property type="match status" value="1"/>
</dbReference>
<dbReference type="PRINTS" id="PR00111">
    <property type="entry name" value="ABHYDROLASE"/>
</dbReference>
<protein>
    <submittedName>
        <fullName evidence="2">Alpha/beta fold hydrolase</fullName>
    </submittedName>
</protein>
<proteinExistence type="predicted"/>
<dbReference type="Proteomes" id="UP000539372">
    <property type="component" value="Unassembled WGS sequence"/>
</dbReference>
<dbReference type="InterPro" id="IPR000639">
    <property type="entry name" value="Epox_hydrolase-like"/>
</dbReference>
<accession>A0A7Y0DY39</accession>
<dbReference type="PRINTS" id="PR00412">
    <property type="entry name" value="EPOXHYDRLASE"/>
</dbReference>
<keyword evidence="3" id="KW-1185">Reference proteome</keyword>
<dbReference type="InterPro" id="IPR050266">
    <property type="entry name" value="AB_hydrolase_sf"/>
</dbReference>
<organism evidence="2 3">
    <name type="scientific">Pacificispira spongiicola</name>
    <dbReference type="NCBI Taxonomy" id="2729598"/>
    <lineage>
        <taxon>Bacteria</taxon>
        <taxon>Pseudomonadati</taxon>
        <taxon>Pseudomonadota</taxon>
        <taxon>Alphaproteobacteria</taxon>
        <taxon>Rhodospirillales</taxon>
        <taxon>Rhodospirillaceae</taxon>
        <taxon>Pacificispira</taxon>
    </lineage>
</organism>
<name>A0A7Y0DY39_9PROT</name>
<dbReference type="EMBL" id="JABBNT010000001">
    <property type="protein sequence ID" value="NMM43695.1"/>
    <property type="molecule type" value="Genomic_DNA"/>
</dbReference>
<dbReference type="PANTHER" id="PTHR43798">
    <property type="entry name" value="MONOACYLGLYCEROL LIPASE"/>
    <property type="match status" value="1"/>
</dbReference>
<dbReference type="Gene3D" id="3.40.50.1820">
    <property type="entry name" value="alpha/beta hydrolase"/>
    <property type="match status" value="1"/>
</dbReference>
<feature type="domain" description="AB hydrolase-1" evidence="1">
    <location>
        <begin position="18"/>
        <end position="243"/>
    </location>
</feature>
<dbReference type="SUPFAM" id="SSF53474">
    <property type="entry name" value="alpha/beta-Hydrolases"/>
    <property type="match status" value="1"/>
</dbReference>
<dbReference type="GO" id="GO:0047372">
    <property type="term" value="F:monoacylglycerol lipase activity"/>
    <property type="evidence" value="ECO:0007669"/>
    <property type="project" value="TreeGrafter"/>
</dbReference>
<dbReference type="PANTHER" id="PTHR43798:SF5">
    <property type="entry name" value="MONOACYLGLYCEROL LIPASE ABHD6"/>
    <property type="match status" value="1"/>
</dbReference>
<evidence type="ECO:0000313" key="2">
    <source>
        <dbReference type="EMBL" id="NMM43695.1"/>
    </source>
</evidence>
<evidence type="ECO:0000259" key="1">
    <source>
        <dbReference type="Pfam" id="PF00561"/>
    </source>
</evidence>
<keyword evidence="2" id="KW-0378">Hydrolase</keyword>